<protein>
    <submittedName>
        <fullName evidence="2">Uncharacterized protein</fullName>
    </submittedName>
</protein>
<dbReference type="InterPro" id="IPR024080">
    <property type="entry name" value="Neurolysin/TOP_N"/>
</dbReference>
<evidence type="ECO:0000313" key="3">
    <source>
        <dbReference type="Proteomes" id="UP001266305"/>
    </source>
</evidence>
<keyword evidence="3" id="KW-1185">Reference proteome</keyword>
<proteinExistence type="predicted"/>
<reference evidence="2 3" key="1">
    <citation type="submission" date="2023-05" db="EMBL/GenBank/DDBJ databases">
        <title>B98-5 Cell Line De Novo Hybrid Assembly: An Optical Mapping Approach.</title>
        <authorList>
            <person name="Kananen K."/>
            <person name="Auerbach J.A."/>
            <person name="Kautto E."/>
            <person name="Blachly J.S."/>
        </authorList>
    </citation>
    <scope>NUCLEOTIDE SEQUENCE [LARGE SCALE GENOMIC DNA]</scope>
    <source>
        <strain evidence="2">B95-8</strain>
        <tissue evidence="2">Cell line</tissue>
    </source>
</reference>
<feature type="region of interest" description="Disordered" evidence="1">
    <location>
        <begin position="177"/>
        <end position="196"/>
    </location>
</feature>
<organism evidence="2 3">
    <name type="scientific">Saguinus oedipus</name>
    <name type="common">Cotton-top tamarin</name>
    <name type="synonym">Oedipomidas oedipus</name>
    <dbReference type="NCBI Taxonomy" id="9490"/>
    <lineage>
        <taxon>Eukaryota</taxon>
        <taxon>Metazoa</taxon>
        <taxon>Chordata</taxon>
        <taxon>Craniata</taxon>
        <taxon>Vertebrata</taxon>
        <taxon>Euteleostomi</taxon>
        <taxon>Mammalia</taxon>
        <taxon>Eutheria</taxon>
        <taxon>Euarchontoglires</taxon>
        <taxon>Primates</taxon>
        <taxon>Haplorrhini</taxon>
        <taxon>Platyrrhini</taxon>
        <taxon>Cebidae</taxon>
        <taxon>Callitrichinae</taxon>
        <taxon>Saguinus</taxon>
    </lineage>
</organism>
<dbReference type="Proteomes" id="UP001266305">
    <property type="component" value="Unassembled WGS sequence"/>
</dbReference>
<evidence type="ECO:0000256" key="1">
    <source>
        <dbReference type="SAM" id="MobiDB-lite"/>
    </source>
</evidence>
<dbReference type="Gene3D" id="1.20.1050.40">
    <property type="entry name" value="Endopeptidase. Chain P, domain 1"/>
    <property type="match status" value="1"/>
</dbReference>
<sequence length="196" mass="21545">MCVPPTECGVWKKQTEEGDLPGNPRFTSVFPSGLAGVEQCMTCAGDVADAPPCSVGNYLRWDLSAQQIEERARELIEQTKRVYDQVGAQAFEDVSYESTLKALADVEVTYTGRSSPAHRARSEPGTKCHQHLPLSTGQCHLPPGWPQWQNRWLGGGVWQGLVTGAVEERRFRQGPALPHSLIRSEDSSGVLSERPT</sequence>
<accession>A0ABQ9TR26</accession>
<dbReference type="EMBL" id="JASSZA010000019">
    <property type="protein sequence ID" value="KAK2086985.1"/>
    <property type="molecule type" value="Genomic_DNA"/>
</dbReference>
<name>A0ABQ9TR26_SAGOE</name>
<comment type="caution">
    <text evidence="2">The sequence shown here is derived from an EMBL/GenBank/DDBJ whole genome shotgun (WGS) entry which is preliminary data.</text>
</comment>
<evidence type="ECO:0000313" key="2">
    <source>
        <dbReference type="EMBL" id="KAK2086985.1"/>
    </source>
</evidence>
<gene>
    <name evidence="2" type="ORF">P7K49_032892</name>
</gene>